<dbReference type="Gene3D" id="3.40.630.40">
    <property type="entry name" value="Zn-dependent exopeptidases"/>
    <property type="match status" value="1"/>
</dbReference>
<comment type="catalytic activity">
    <reaction evidence="1">
        <text>Hydrolyzes the link between N-acetylmuramoyl residues and L-amino acid residues in certain cell-wall glycopeptides.</text>
        <dbReference type="EC" id="3.5.1.28"/>
    </reaction>
</comment>
<sequence>MEMATIVIDPGHGGSKEIGDSSANNATSVSGVKEKDFTLDLAKRLRYSLLHGSAKAYAASKGKAVKVVLTRDKDENLGLSDRAQVAADSDADLFLSIHCNGHPDNPAAKVRGSEAFIDRKYMRPVYKVIAGKSYPQEGPGVPASGVRNVNVAEDAAYASRIVTAFVETLKAFDPGAKYRSNAYTATTNGETYRPPQGVKMTALGVLRDAKLGTTRNDCRACLLECEYIDNATVDQILNGARAVEVRNALAAALGKALIDSL</sequence>
<dbReference type="SUPFAM" id="SSF53187">
    <property type="entry name" value="Zn-dependent exopeptidases"/>
    <property type="match status" value="1"/>
</dbReference>
<dbReference type="PANTHER" id="PTHR30404">
    <property type="entry name" value="N-ACETYLMURAMOYL-L-ALANINE AMIDASE"/>
    <property type="match status" value="1"/>
</dbReference>
<gene>
    <name evidence="6" type="ORF">GV829_13050</name>
</gene>
<dbReference type="Pfam" id="PF01520">
    <property type="entry name" value="Amidase_3"/>
    <property type="match status" value="1"/>
</dbReference>
<name>A0A6M4AYW9_9SPHN</name>
<dbReference type="SMART" id="SM00646">
    <property type="entry name" value="Ami_3"/>
    <property type="match status" value="1"/>
</dbReference>
<evidence type="ECO:0000256" key="2">
    <source>
        <dbReference type="ARBA" id="ARBA00011901"/>
    </source>
</evidence>
<feature type="region of interest" description="Disordered" evidence="4">
    <location>
        <begin position="1"/>
        <end position="27"/>
    </location>
</feature>
<protein>
    <recommendedName>
        <fullName evidence="2">N-acetylmuramoyl-L-alanine amidase</fullName>
        <ecNumber evidence="2">3.5.1.28</ecNumber>
    </recommendedName>
</protein>
<dbReference type="InterPro" id="IPR050695">
    <property type="entry name" value="N-acetylmuramoyl_amidase_3"/>
</dbReference>
<evidence type="ECO:0000256" key="1">
    <source>
        <dbReference type="ARBA" id="ARBA00001561"/>
    </source>
</evidence>
<proteinExistence type="predicted"/>
<dbReference type="GO" id="GO:0009253">
    <property type="term" value="P:peptidoglycan catabolic process"/>
    <property type="evidence" value="ECO:0007669"/>
    <property type="project" value="InterPro"/>
</dbReference>
<dbReference type="AlphaFoldDB" id="A0A6M4AYW9"/>
<dbReference type="EC" id="3.5.1.28" evidence="2"/>
<dbReference type="RefSeq" id="WP_169947318.1">
    <property type="nucleotide sequence ID" value="NZ_CP053015.1"/>
</dbReference>
<dbReference type="InterPro" id="IPR002508">
    <property type="entry name" value="MurNAc-LAA_cat"/>
</dbReference>
<evidence type="ECO:0000256" key="3">
    <source>
        <dbReference type="ARBA" id="ARBA00022801"/>
    </source>
</evidence>
<accession>A0A6M4AYW9</accession>
<reference evidence="6 7" key="1">
    <citation type="submission" date="2020-01" db="EMBL/GenBank/DDBJ databases">
        <title>Sphingomonas sp. strain CSW-10.</title>
        <authorList>
            <person name="Chen W.-M."/>
        </authorList>
    </citation>
    <scope>NUCLEOTIDE SEQUENCE [LARGE SCALE GENOMIC DNA]</scope>
    <source>
        <strain evidence="6 7">CSW-10</strain>
    </source>
</reference>
<dbReference type="PANTHER" id="PTHR30404:SF0">
    <property type="entry name" value="N-ACETYLMURAMOYL-L-ALANINE AMIDASE AMIC"/>
    <property type="match status" value="1"/>
</dbReference>
<evidence type="ECO:0000313" key="6">
    <source>
        <dbReference type="EMBL" id="QJQ33249.1"/>
    </source>
</evidence>
<dbReference type="GO" id="GO:0008745">
    <property type="term" value="F:N-acetylmuramoyl-L-alanine amidase activity"/>
    <property type="evidence" value="ECO:0007669"/>
    <property type="project" value="UniProtKB-EC"/>
</dbReference>
<dbReference type="CDD" id="cd02696">
    <property type="entry name" value="MurNAc-LAA"/>
    <property type="match status" value="1"/>
</dbReference>
<feature type="domain" description="MurNAc-LAA" evidence="5">
    <location>
        <begin position="83"/>
        <end position="258"/>
    </location>
</feature>
<organism evidence="6 7">
    <name type="scientific">Sphingomonas lacunae</name>
    <dbReference type="NCBI Taxonomy" id="2698828"/>
    <lineage>
        <taxon>Bacteria</taxon>
        <taxon>Pseudomonadati</taxon>
        <taxon>Pseudomonadota</taxon>
        <taxon>Alphaproteobacteria</taxon>
        <taxon>Sphingomonadales</taxon>
        <taxon>Sphingomonadaceae</taxon>
        <taxon>Sphingomonas</taxon>
    </lineage>
</organism>
<evidence type="ECO:0000259" key="5">
    <source>
        <dbReference type="SMART" id="SM00646"/>
    </source>
</evidence>
<evidence type="ECO:0000256" key="4">
    <source>
        <dbReference type="SAM" id="MobiDB-lite"/>
    </source>
</evidence>
<dbReference type="KEGG" id="slan:GV829_13050"/>
<keyword evidence="3" id="KW-0378">Hydrolase</keyword>
<keyword evidence="7" id="KW-1185">Reference proteome</keyword>
<dbReference type="EMBL" id="CP053015">
    <property type="protein sequence ID" value="QJQ33249.1"/>
    <property type="molecule type" value="Genomic_DNA"/>
</dbReference>
<dbReference type="GO" id="GO:0030288">
    <property type="term" value="C:outer membrane-bounded periplasmic space"/>
    <property type="evidence" value="ECO:0007669"/>
    <property type="project" value="TreeGrafter"/>
</dbReference>
<evidence type="ECO:0000313" key="7">
    <source>
        <dbReference type="Proteomes" id="UP000503018"/>
    </source>
</evidence>
<dbReference type="Proteomes" id="UP000503018">
    <property type="component" value="Chromosome"/>
</dbReference>